<comment type="caution">
    <text evidence="2">The sequence shown here is derived from an EMBL/GenBank/DDBJ whole genome shotgun (WGS) entry which is preliminary data.</text>
</comment>
<accession>A0A1J5T6Z6</accession>
<dbReference type="InterPro" id="IPR036761">
    <property type="entry name" value="TTHA0802/YceI-like_sf"/>
</dbReference>
<reference evidence="2" key="1">
    <citation type="submission" date="2016-10" db="EMBL/GenBank/DDBJ databases">
        <title>Sequence of Gallionella enrichment culture.</title>
        <authorList>
            <person name="Poehlein A."/>
            <person name="Muehling M."/>
            <person name="Daniel R."/>
        </authorList>
    </citation>
    <scope>NUCLEOTIDE SEQUENCE</scope>
</reference>
<protein>
    <submittedName>
        <fullName evidence="2">YceI-like domain protein</fullName>
    </submittedName>
</protein>
<name>A0A1J5T6Z6_9ZZZZ</name>
<dbReference type="Pfam" id="PF04264">
    <property type="entry name" value="YceI"/>
    <property type="match status" value="1"/>
</dbReference>
<organism evidence="2">
    <name type="scientific">mine drainage metagenome</name>
    <dbReference type="NCBI Taxonomy" id="410659"/>
    <lineage>
        <taxon>unclassified sequences</taxon>
        <taxon>metagenomes</taxon>
        <taxon>ecological metagenomes</taxon>
    </lineage>
</organism>
<dbReference type="AlphaFoldDB" id="A0A1J5T6Z6"/>
<sequence>MANAQKLYSTKTGQIKFNASGGVEKIAAVNNQVDSKMVDKTGQIVFSLLVNGFIFDNQLMKDHFEENYLETTKFSKADFKGFITNISTVDFSKNGKYNITVDGSLTIHGVSQKVSTTGTLTINNGKPSIAGVFKVKIKEYGITGLYIGEKIANEAEISVDCKYD</sequence>
<dbReference type="SUPFAM" id="SSF101874">
    <property type="entry name" value="YceI-like"/>
    <property type="match status" value="1"/>
</dbReference>
<dbReference type="Gene3D" id="2.40.128.110">
    <property type="entry name" value="Lipid/polyisoprenoid-binding, YceI-like"/>
    <property type="match status" value="1"/>
</dbReference>
<dbReference type="EMBL" id="MLJW01000018">
    <property type="protein sequence ID" value="OIR12085.1"/>
    <property type="molecule type" value="Genomic_DNA"/>
</dbReference>
<evidence type="ECO:0000313" key="2">
    <source>
        <dbReference type="EMBL" id="OIR12085.1"/>
    </source>
</evidence>
<evidence type="ECO:0000259" key="1">
    <source>
        <dbReference type="Pfam" id="PF04264"/>
    </source>
</evidence>
<dbReference type="InterPro" id="IPR007372">
    <property type="entry name" value="Lipid/polyisoprenoid-bd_YceI"/>
</dbReference>
<gene>
    <name evidence="2" type="ORF">GALL_63360</name>
</gene>
<feature type="domain" description="Lipid/polyisoprenoid-binding YceI-like" evidence="1">
    <location>
        <begin position="17"/>
        <end position="161"/>
    </location>
</feature>
<proteinExistence type="predicted"/>